<dbReference type="OrthoDB" id="9778478at2"/>
<evidence type="ECO:0000256" key="4">
    <source>
        <dbReference type="ARBA" id="ARBA00022777"/>
    </source>
</evidence>
<sequence>MRDRVFIVADDLTGALDSAATFAMRGASVRVACRPDDLPAALGSDAGVVAVATGTRDGSEAHARSVATRVAAMLADHSGILFKKIDSRLKGHIATELEALTSAGTTLLVNPAIPRLGRICVGGAVTGAGVETPIPVAPRVGQPVTLPDTHTAEDLARQLPERLDGVVSVGAAGLAEALADRLWPEALPHQLPRPERPALLAIGSRDPVTAAQIATLQGVPVTDAPNGIAPDLTNHPLQLIRMSPGAEEIPGAEAGAQFADTLARAHAQLKPRTLFACGGESAAALLARLGIGQLDLLGEILPGVPIARTTGAEKLTLITKSGGFGPPDTLVKLVNFLAND</sequence>
<evidence type="ECO:0000313" key="9">
    <source>
        <dbReference type="EMBL" id="APX24548.1"/>
    </source>
</evidence>
<evidence type="ECO:0000313" key="10">
    <source>
        <dbReference type="Proteomes" id="UP000186559"/>
    </source>
</evidence>
<evidence type="ECO:0000256" key="6">
    <source>
        <dbReference type="ARBA" id="ARBA00023277"/>
    </source>
</evidence>
<name>A0A1U7D8V5_9RHOB</name>
<organism evidence="9 10">
    <name type="scientific">Salipiger profundus</name>
    <dbReference type="NCBI Taxonomy" id="1229727"/>
    <lineage>
        <taxon>Bacteria</taxon>
        <taxon>Pseudomonadati</taxon>
        <taxon>Pseudomonadota</taxon>
        <taxon>Alphaproteobacteria</taxon>
        <taxon>Rhodobacterales</taxon>
        <taxon>Roseobacteraceae</taxon>
        <taxon>Salipiger</taxon>
    </lineage>
</organism>
<dbReference type="STRING" id="1229727.Ga0080559_TMP3752"/>
<dbReference type="InterPro" id="IPR042213">
    <property type="entry name" value="NBD_C_sf"/>
</dbReference>
<dbReference type="GO" id="GO:0016301">
    <property type="term" value="F:kinase activity"/>
    <property type="evidence" value="ECO:0007669"/>
    <property type="project" value="UniProtKB-KW"/>
</dbReference>
<dbReference type="InterPro" id="IPR010737">
    <property type="entry name" value="4-carb_acid_sugar_kinase_N"/>
</dbReference>
<keyword evidence="5" id="KW-0067">ATP-binding</keyword>
<dbReference type="InterPro" id="IPR037051">
    <property type="entry name" value="4-carb_acid_sugar_kinase_N_sf"/>
</dbReference>
<evidence type="ECO:0008006" key="11">
    <source>
        <dbReference type="Google" id="ProtNLM"/>
    </source>
</evidence>
<evidence type="ECO:0000256" key="5">
    <source>
        <dbReference type="ARBA" id="ARBA00022840"/>
    </source>
</evidence>
<dbReference type="InterPro" id="IPR031475">
    <property type="entry name" value="NBD_C"/>
</dbReference>
<keyword evidence="2" id="KW-0808">Transferase</keyword>
<dbReference type="Pfam" id="PF07005">
    <property type="entry name" value="SBD_N"/>
    <property type="match status" value="1"/>
</dbReference>
<proteinExistence type="inferred from homology"/>
<dbReference type="RefSeq" id="WP_076624378.1">
    <property type="nucleotide sequence ID" value="NZ_BMEW01000008.1"/>
</dbReference>
<feature type="domain" description="Four-carbon acid sugar kinase nucleotide binding" evidence="8">
    <location>
        <begin position="253"/>
        <end position="330"/>
    </location>
</feature>
<dbReference type="Gene3D" id="3.40.980.20">
    <property type="entry name" value="Four-carbon acid sugar kinase, nucleotide binding domain"/>
    <property type="match status" value="1"/>
</dbReference>
<protein>
    <recommendedName>
        <fullName evidence="11">Four-carbon acid sugar kinase family protein</fullName>
    </recommendedName>
</protein>
<dbReference type="KEGG" id="tpro:Ga0080559_TMP3752"/>
<dbReference type="Pfam" id="PF17042">
    <property type="entry name" value="NBD_C"/>
    <property type="match status" value="1"/>
</dbReference>
<keyword evidence="3" id="KW-0547">Nucleotide-binding</keyword>
<feature type="domain" description="Four-carbon acid sugar kinase N-terminal" evidence="7">
    <location>
        <begin position="6"/>
        <end position="127"/>
    </location>
</feature>
<gene>
    <name evidence="9" type="ORF">Ga0080559_TMP3752</name>
</gene>
<dbReference type="EMBL" id="CP014796">
    <property type="protein sequence ID" value="APX24548.1"/>
    <property type="molecule type" value="Genomic_DNA"/>
</dbReference>
<evidence type="ECO:0000256" key="2">
    <source>
        <dbReference type="ARBA" id="ARBA00022679"/>
    </source>
</evidence>
<dbReference type="AlphaFoldDB" id="A0A1U7D8V5"/>
<evidence type="ECO:0000259" key="7">
    <source>
        <dbReference type="Pfam" id="PF07005"/>
    </source>
</evidence>
<comment type="similarity">
    <text evidence="1">Belongs to the four-carbon acid sugar kinase family.</text>
</comment>
<accession>A0A1U7D8V5</accession>
<dbReference type="Proteomes" id="UP000186559">
    <property type="component" value="Chromosome"/>
</dbReference>
<keyword evidence="10" id="KW-1185">Reference proteome</keyword>
<keyword evidence="6" id="KW-0119">Carbohydrate metabolism</keyword>
<evidence type="ECO:0000256" key="3">
    <source>
        <dbReference type="ARBA" id="ARBA00022741"/>
    </source>
</evidence>
<evidence type="ECO:0000259" key="8">
    <source>
        <dbReference type="Pfam" id="PF17042"/>
    </source>
</evidence>
<dbReference type="GO" id="GO:0005524">
    <property type="term" value="F:ATP binding"/>
    <property type="evidence" value="ECO:0007669"/>
    <property type="project" value="UniProtKB-KW"/>
</dbReference>
<reference evidence="9 10" key="1">
    <citation type="submission" date="2016-03" db="EMBL/GenBank/DDBJ databases">
        <title>Deep-sea bacteria in the southern Pacific.</title>
        <authorList>
            <person name="Tang K."/>
        </authorList>
    </citation>
    <scope>NUCLEOTIDE SEQUENCE [LARGE SCALE GENOMIC DNA]</scope>
    <source>
        <strain evidence="9 10">JLT2016</strain>
    </source>
</reference>
<dbReference type="SUPFAM" id="SSF142764">
    <property type="entry name" value="YgbK-like"/>
    <property type="match status" value="1"/>
</dbReference>
<dbReference type="Gene3D" id="3.40.50.10840">
    <property type="entry name" value="Putative sugar-binding, N-terminal domain"/>
    <property type="match status" value="1"/>
</dbReference>
<keyword evidence="4" id="KW-0418">Kinase</keyword>
<evidence type="ECO:0000256" key="1">
    <source>
        <dbReference type="ARBA" id="ARBA00005715"/>
    </source>
</evidence>